<dbReference type="GeneID" id="19167977"/>
<feature type="region of interest" description="Disordered" evidence="1">
    <location>
        <begin position="143"/>
        <end position="220"/>
    </location>
</feature>
<dbReference type="HOGENOM" id="CLU_792254_0_0_1"/>
<feature type="compositionally biased region" description="Basic and acidic residues" evidence="1">
    <location>
        <begin position="341"/>
        <end position="350"/>
    </location>
</feature>
<evidence type="ECO:0000313" key="3">
    <source>
        <dbReference type="Proteomes" id="UP000019478"/>
    </source>
</evidence>
<dbReference type="OrthoDB" id="4778843at2759"/>
<evidence type="ECO:0000313" key="2">
    <source>
        <dbReference type="EMBL" id="EXJ86898.1"/>
    </source>
</evidence>
<comment type="caution">
    <text evidence="2">The sequence shown here is derived from an EMBL/GenBank/DDBJ whole genome shotgun (WGS) entry which is preliminary data.</text>
</comment>
<gene>
    <name evidence="2" type="ORF">A1O3_03852</name>
</gene>
<proteinExistence type="predicted"/>
<accession>W9Y341</accession>
<organism evidence="2 3">
    <name type="scientific">Capronia epimyces CBS 606.96</name>
    <dbReference type="NCBI Taxonomy" id="1182542"/>
    <lineage>
        <taxon>Eukaryota</taxon>
        <taxon>Fungi</taxon>
        <taxon>Dikarya</taxon>
        <taxon>Ascomycota</taxon>
        <taxon>Pezizomycotina</taxon>
        <taxon>Eurotiomycetes</taxon>
        <taxon>Chaetothyriomycetidae</taxon>
        <taxon>Chaetothyriales</taxon>
        <taxon>Herpotrichiellaceae</taxon>
        <taxon>Capronia</taxon>
    </lineage>
</organism>
<dbReference type="AlphaFoldDB" id="W9Y341"/>
<feature type="compositionally biased region" description="Pro residues" evidence="1">
    <location>
        <begin position="196"/>
        <end position="215"/>
    </location>
</feature>
<protein>
    <submittedName>
        <fullName evidence="2">Uncharacterized protein</fullName>
    </submittedName>
</protein>
<keyword evidence="3" id="KW-1185">Reference proteome</keyword>
<name>W9Y341_9EURO</name>
<dbReference type="eggNOG" id="ENOG502TGCF">
    <property type="taxonomic scope" value="Eukaryota"/>
</dbReference>
<dbReference type="EMBL" id="AMGY01000003">
    <property type="protein sequence ID" value="EXJ86898.1"/>
    <property type="molecule type" value="Genomic_DNA"/>
</dbReference>
<evidence type="ECO:0000256" key="1">
    <source>
        <dbReference type="SAM" id="MobiDB-lite"/>
    </source>
</evidence>
<feature type="region of interest" description="Disordered" evidence="1">
    <location>
        <begin position="294"/>
        <end position="350"/>
    </location>
</feature>
<sequence>MDAISAIAAAGQFVSYINHIVGLLLELRDEIKEGPLRLREKCDYLDSFIFVLQSIQDHLSLQDPKVKAQIDRLEERVITIRSALQRYLDAIGKSGTITRRVLLAISVVKAKEKFLRSFEALDEDRGLLNFYITAASGETIHQLASQEKMQSTPRTGETTPRPPMPFKVADEGYGSDDASTCSGVAAATDRVEYSPLNPPSSPPPSMTSNPNPDPNPDGQQQAFRQQAILITHHNGQREWGHGANVTFGHHIQIEGNPTPIPREALQQHSTFTGKETFGDNVTAVFGSRFSNTMVSNNLQSQGSGGGGDRRPNMNPQADRQRERTTPQEPPPTAPTASSPDDIDRSHSRDN</sequence>
<reference evidence="2 3" key="1">
    <citation type="submission" date="2013-03" db="EMBL/GenBank/DDBJ databases">
        <title>The Genome Sequence of Capronia epimyces CBS 606.96.</title>
        <authorList>
            <consortium name="The Broad Institute Genomics Platform"/>
            <person name="Cuomo C."/>
            <person name="de Hoog S."/>
            <person name="Gorbushina A."/>
            <person name="Walker B."/>
            <person name="Young S.K."/>
            <person name="Zeng Q."/>
            <person name="Gargeya S."/>
            <person name="Fitzgerald M."/>
            <person name="Haas B."/>
            <person name="Abouelleil A."/>
            <person name="Allen A.W."/>
            <person name="Alvarado L."/>
            <person name="Arachchi H.M."/>
            <person name="Berlin A.M."/>
            <person name="Chapman S.B."/>
            <person name="Gainer-Dewar J."/>
            <person name="Goldberg J."/>
            <person name="Griggs A."/>
            <person name="Gujja S."/>
            <person name="Hansen M."/>
            <person name="Howarth C."/>
            <person name="Imamovic A."/>
            <person name="Ireland A."/>
            <person name="Larimer J."/>
            <person name="McCowan C."/>
            <person name="Murphy C."/>
            <person name="Pearson M."/>
            <person name="Poon T.W."/>
            <person name="Priest M."/>
            <person name="Roberts A."/>
            <person name="Saif S."/>
            <person name="Shea T."/>
            <person name="Sisk P."/>
            <person name="Sykes S."/>
            <person name="Wortman J."/>
            <person name="Nusbaum C."/>
            <person name="Birren B."/>
        </authorList>
    </citation>
    <scope>NUCLEOTIDE SEQUENCE [LARGE SCALE GENOMIC DNA]</scope>
    <source>
        <strain evidence="2 3">CBS 606.96</strain>
    </source>
</reference>
<dbReference type="Proteomes" id="UP000019478">
    <property type="component" value="Unassembled WGS sequence"/>
</dbReference>
<dbReference type="RefSeq" id="XP_007732177.1">
    <property type="nucleotide sequence ID" value="XM_007733987.1"/>
</dbReference>